<evidence type="ECO:0000313" key="1">
    <source>
        <dbReference type="EMBL" id="QNO14165.1"/>
    </source>
</evidence>
<name>A0A7G9W653_ALKCA</name>
<keyword evidence="2" id="KW-1185">Reference proteome</keyword>
<reference evidence="1 2" key="1">
    <citation type="submission" date="2020-07" db="EMBL/GenBank/DDBJ databases">
        <title>Alkalicella. sp. LB2 genome.</title>
        <authorList>
            <person name="Postec A."/>
            <person name="Quemeneur M."/>
        </authorList>
    </citation>
    <scope>NUCLEOTIDE SEQUENCE [LARGE SCALE GENOMIC DNA]</scope>
    <source>
        <strain evidence="1 2">LB2</strain>
    </source>
</reference>
<protein>
    <submittedName>
        <fullName evidence="1">MGMT family protein</fullName>
    </submittedName>
</protein>
<dbReference type="EMBL" id="CP058559">
    <property type="protein sequence ID" value="QNO14165.1"/>
    <property type="molecule type" value="Genomic_DNA"/>
</dbReference>
<organism evidence="1 2">
    <name type="scientific">Alkalicella caledoniensis</name>
    <dbReference type="NCBI Taxonomy" id="2731377"/>
    <lineage>
        <taxon>Bacteria</taxon>
        <taxon>Bacillati</taxon>
        <taxon>Bacillota</taxon>
        <taxon>Clostridia</taxon>
        <taxon>Eubacteriales</taxon>
        <taxon>Proteinivoracaceae</taxon>
        <taxon>Alkalicella</taxon>
    </lineage>
</organism>
<sequence>MAKKTYNEKLQNSKDLPKVEFIGYDDQMAKRFGSGNMLIAAPIQYDEAMKKIPKGKLTTSIEIRDYLAKQHHADFTCQLTAGIFINVAANASEERENQGSTDITPYWRTLKKDGELNEKYPGGIEGQKALLEAEGHEITKKGKRYFVKNYEEAIHKLD</sequence>
<dbReference type="AlphaFoldDB" id="A0A7G9W653"/>
<gene>
    <name evidence="1" type="ORF">HYG86_04955</name>
</gene>
<dbReference type="KEGG" id="acae:HYG86_04955"/>
<accession>A0A7G9W653</accession>
<dbReference type="InterPro" id="IPR036388">
    <property type="entry name" value="WH-like_DNA-bd_sf"/>
</dbReference>
<dbReference type="Proteomes" id="UP000516160">
    <property type="component" value="Chromosome"/>
</dbReference>
<proteinExistence type="predicted"/>
<evidence type="ECO:0000313" key="2">
    <source>
        <dbReference type="Proteomes" id="UP000516160"/>
    </source>
</evidence>
<dbReference type="Gene3D" id="1.10.10.10">
    <property type="entry name" value="Winged helix-like DNA-binding domain superfamily/Winged helix DNA-binding domain"/>
    <property type="match status" value="1"/>
</dbReference>
<dbReference type="RefSeq" id="WP_213167819.1">
    <property type="nucleotide sequence ID" value="NZ_CP058559.1"/>
</dbReference>